<dbReference type="SUPFAM" id="SSF58104">
    <property type="entry name" value="Methyl-accepting chemotaxis protein (MCP) signaling domain"/>
    <property type="match status" value="1"/>
</dbReference>
<dbReference type="Pfam" id="PF00672">
    <property type="entry name" value="HAMP"/>
    <property type="match status" value="1"/>
</dbReference>
<dbReference type="RefSeq" id="WP_066463302.1">
    <property type="nucleotide sequence ID" value="NZ_MATO01000028.1"/>
</dbReference>
<dbReference type="GO" id="GO:0005886">
    <property type="term" value="C:plasma membrane"/>
    <property type="evidence" value="ECO:0007669"/>
    <property type="project" value="UniProtKB-SubCell"/>
</dbReference>
<dbReference type="Gene3D" id="6.10.340.10">
    <property type="match status" value="1"/>
</dbReference>
<sequence>MSVGKKLNIGFLSILATLIIALSIILFLMLHIDKQVDIVVEDRFEQVQLSNDIQFNLAMQGLYVRALMLENNDTNRENLSNYQLQLDEAIAAFTQVVSSETSELRDYAAQITNYNNQFNDAVDDILTALNRKDSATALQLTNTVAREANVGILETSELILAYEQQQLTIMKNQATNAVEKTLIVTIIAIFFGIGITILAIVLVNRMITKPLVDVVGRANTIAEGDLTVANSTYSARDEIGQLAHAFNQMKENLQIIIRDVQDNATQVSSASQQLSASSEQMNAAGLEVTTSTTDIADISRSAANAANETTRAMDETASGVQRIAESTQHLNDAASSTAHLTKEGQHVITTAQNQMMTIETNTRTVNALVQQLSKQSAEIGNITKVITDITDQTNLLALNAAIEAARAGEHGKGFAVVADEVRKLAEQSKQSATQITELTTTIQSDTQNVEQAVTESLQSVEQGVQSIDLAGSSFSEIATSIHHMTTQIQEISAAAEEISASAEEVSASVTEIANGSDSVASHAENVAASMQEQNATMQEVGAIANELSNKSYQLQQISEQFKV</sequence>
<gene>
    <name evidence="9" type="ORF">A6K76_08845</name>
</gene>
<dbReference type="SMART" id="SM00304">
    <property type="entry name" value="HAMP"/>
    <property type="match status" value="1"/>
</dbReference>
<comment type="similarity">
    <text evidence="5">Belongs to the methyl-accepting chemotaxis (MCP) protein family.</text>
</comment>
<dbReference type="Proteomes" id="UP000093482">
    <property type="component" value="Unassembled WGS sequence"/>
</dbReference>
<evidence type="ECO:0000256" key="1">
    <source>
        <dbReference type="ARBA" id="ARBA00004236"/>
    </source>
</evidence>
<evidence type="ECO:0000313" key="9">
    <source>
        <dbReference type="EMBL" id="OCS91445.1"/>
    </source>
</evidence>
<dbReference type="CDD" id="cd11386">
    <property type="entry name" value="MCP_signal"/>
    <property type="match status" value="1"/>
</dbReference>
<evidence type="ECO:0008006" key="11">
    <source>
        <dbReference type="Google" id="ProtNLM"/>
    </source>
</evidence>
<dbReference type="PANTHER" id="PTHR32089">
    <property type="entry name" value="METHYL-ACCEPTING CHEMOTAXIS PROTEIN MCPB"/>
    <property type="match status" value="1"/>
</dbReference>
<reference evidence="9 10" key="1">
    <citation type="submission" date="2016-07" db="EMBL/GenBank/DDBJ databases">
        <title>Caryophanon latum genome sequencing.</title>
        <authorList>
            <person name="Verma A."/>
            <person name="Pal Y."/>
            <person name="Krishnamurthi S."/>
        </authorList>
    </citation>
    <scope>NUCLEOTIDE SEQUENCE [LARGE SCALE GENOMIC DNA]</scope>
    <source>
        <strain evidence="9 10">DSM 14151</strain>
    </source>
</reference>
<dbReference type="Pfam" id="PF00015">
    <property type="entry name" value="MCPsignal"/>
    <property type="match status" value="1"/>
</dbReference>
<evidence type="ECO:0000259" key="7">
    <source>
        <dbReference type="PROSITE" id="PS50111"/>
    </source>
</evidence>
<evidence type="ECO:0000256" key="3">
    <source>
        <dbReference type="ARBA" id="ARBA00023136"/>
    </source>
</evidence>
<dbReference type="CDD" id="cd06225">
    <property type="entry name" value="HAMP"/>
    <property type="match status" value="1"/>
</dbReference>
<evidence type="ECO:0000313" key="10">
    <source>
        <dbReference type="Proteomes" id="UP000093482"/>
    </source>
</evidence>
<comment type="caution">
    <text evidence="9">The sequence shown here is derived from an EMBL/GenBank/DDBJ whole genome shotgun (WGS) entry which is preliminary data.</text>
</comment>
<dbReference type="PROSITE" id="PS50111">
    <property type="entry name" value="CHEMOTAXIS_TRANSDUC_2"/>
    <property type="match status" value="1"/>
</dbReference>
<feature type="domain" description="Methyl-accepting transducer" evidence="7">
    <location>
        <begin position="277"/>
        <end position="513"/>
    </location>
</feature>
<evidence type="ECO:0000256" key="6">
    <source>
        <dbReference type="PROSITE-ProRule" id="PRU00284"/>
    </source>
</evidence>
<dbReference type="AlphaFoldDB" id="A0A1C0YWF3"/>
<comment type="subcellular location">
    <subcellularLocation>
        <location evidence="1">Cell membrane</location>
    </subcellularLocation>
</comment>
<evidence type="ECO:0000256" key="4">
    <source>
        <dbReference type="ARBA" id="ARBA00023224"/>
    </source>
</evidence>
<dbReference type="PROSITE" id="PS50885">
    <property type="entry name" value="HAMP"/>
    <property type="match status" value="1"/>
</dbReference>
<dbReference type="GO" id="GO:0006935">
    <property type="term" value="P:chemotaxis"/>
    <property type="evidence" value="ECO:0007669"/>
    <property type="project" value="InterPro"/>
</dbReference>
<dbReference type="PANTHER" id="PTHR32089:SF112">
    <property type="entry name" value="LYSOZYME-LIKE PROTEIN-RELATED"/>
    <property type="match status" value="1"/>
</dbReference>
<dbReference type="EMBL" id="MATO01000028">
    <property type="protein sequence ID" value="OCS91445.1"/>
    <property type="molecule type" value="Genomic_DNA"/>
</dbReference>
<organism evidence="9 10">
    <name type="scientific">Caryophanon latum</name>
    <dbReference type="NCBI Taxonomy" id="33977"/>
    <lineage>
        <taxon>Bacteria</taxon>
        <taxon>Bacillati</taxon>
        <taxon>Bacillota</taxon>
        <taxon>Bacilli</taxon>
        <taxon>Bacillales</taxon>
        <taxon>Caryophanaceae</taxon>
        <taxon>Caryophanon</taxon>
    </lineage>
</organism>
<feature type="domain" description="HAMP" evidence="8">
    <location>
        <begin position="205"/>
        <end position="258"/>
    </location>
</feature>
<dbReference type="GO" id="GO:0007165">
    <property type="term" value="P:signal transduction"/>
    <property type="evidence" value="ECO:0007669"/>
    <property type="project" value="UniProtKB-KW"/>
</dbReference>
<dbReference type="OrthoDB" id="107771at2"/>
<keyword evidence="10" id="KW-1185">Reference proteome</keyword>
<proteinExistence type="inferred from homology"/>
<keyword evidence="2" id="KW-1003">Cell membrane</keyword>
<dbReference type="PRINTS" id="PR00260">
    <property type="entry name" value="CHEMTRNSDUCR"/>
</dbReference>
<dbReference type="Gene3D" id="1.10.287.950">
    <property type="entry name" value="Methyl-accepting chemotaxis protein"/>
    <property type="match status" value="1"/>
</dbReference>
<accession>A0A1C0YWF3</accession>
<dbReference type="SMART" id="SM00283">
    <property type="entry name" value="MA"/>
    <property type="match status" value="1"/>
</dbReference>
<keyword evidence="3" id="KW-0472">Membrane</keyword>
<dbReference type="InterPro" id="IPR003660">
    <property type="entry name" value="HAMP_dom"/>
</dbReference>
<name>A0A1C0YWF3_9BACL</name>
<dbReference type="InterPro" id="IPR004089">
    <property type="entry name" value="MCPsignal_dom"/>
</dbReference>
<evidence type="ECO:0000256" key="2">
    <source>
        <dbReference type="ARBA" id="ARBA00022475"/>
    </source>
</evidence>
<evidence type="ECO:0000256" key="5">
    <source>
        <dbReference type="ARBA" id="ARBA00029447"/>
    </source>
</evidence>
<protein>
    <recommendedName>
        <fullName evidence="11">Chemotaxis protein</fullName>
    </recommendedName>
</protein>
<dbReference type="FunFam" id="1.10.287.950:FF:000001">
    <property type="entry name" value="Methyl-accepting chemotaxis sensory transducer"/>
    <property type="match status" value="1"/>
</dbReference>
<keyword evidence="4 6" id="KW-0807">Transducer</keyword>
<evidence type="ECO:0000259" key="8">
    <source>
        <dbReference type="PROSITE" id="PS50885"/>
    </source>
</evidence>
<dbReference type="GO" id="GO:0004888">
    <property type="term" value="F:transmembrane signaling receptor activity"/>
    <property type="evidence" value="ECO:0007669"/>
    <property type="project" value="InterPro"/>
</dbReference>
<dbReference type="InterPro" id="IPR004090">
    <property type="entry name" value="Chemotax_Me-accpt_rcpt"/>
</dbReference>